<organism evidence="1 2">
    <name type="scientific">Hymenobacter rubripertinctus</name>
    <dbReference type="NCBI Taxonomy" id="2029981"/>
    <lineage>
        <taxon>Bacteria</taxon>
        <taxon>Pseudomonadati</taxon>
        <taxon>Bacteroidota</taxon>
        <taxon>Cytophagia</taxon>
        <taxon>Cytophagales</taxon>
        <taxon>Hymenobacteraceae</taxon>
        <taxon>Hymenobacter</taxon>
    </lineage>
</organism>
<keyword evidence="2" id="KW-1185">Reference proteome</keyword>
<dbReference type="RefSeq" id="WP_119654032.1">
    <property type="nucleotide sequence ID" value="NZ_JBHUOI010000070.1"/>
</dbReference>
<proteinExistence type="predicted"/>
<dbReference type="AlphaFoldDB" id="A0A418R935"/>
<evidence type="ECO:0008006" key="3">
    <source>
        <dbReference type="Google" id="ProtNLM"/>
    </source>
</evidence>
<dbReference type="EMBL" id="QYCN01000002">
    <property type="protein sequence ID" value="RIY13801.1"/>
    <property type="molecule type" value="Genomic_DNA"/>
</dbReference>
<sequence>MASPDLALTYERQLSARFSLAGGVGYWGDTFRSGSVTHNADDTFTYDNYAIRERTYGADAQLRYYLRRRQAHRPLSGWYGALQVYTYYQTARTRHTTFVAQNRDDHNQQTRAQLLFGRQWSFGSSLTLDTYIGRAFYREAFASNFNHYSPIGWGVQAGWRL</sequence>
<dbReference type="OrthoDB" id="885818at2"/>
<comment type="caution">
    <text evidence="1">The sequence shown here is derived from an EMBL/GenBank/DDBJ whole genome shotgun (WGS) entry which is preliminary data.</text>
</comment>
<accession>A0A418R935</accession>
<name>A0A418R935_9BACT</name>
<evidence type="ECO:0000313" key="2">
    <source>
        <dbReference type="Proteomes" id="UP000284250"/>
    </source>
</evidence>
<gene>
    <name evidence="1" type="ORF">D0T11_01595</name>
</gene>
<evidence type="ECO:0000313" key="1">
    <source>
        <dbReference type="EMBL" id="RIY13801.1"/>
    </source>
</evidence>
<reference evidence="1 2" key="1">
    <citation type="submission" date="2018-09" db="EMBL/GenBank/DDBJ databases">
        <authorList>
            <person name="Zeman M."/>
            <person name="Pardy F."/>
        </authorList>
    </citation>
    <scope>NUCLEOTIDE SEQUENCE [LARGE SCALE GENOMIC DNA]</scope>
    <source>
        <strain evidence="1 2">CCM 8852</strain>
    </source>
</reference>
<reference evidence="1 2" key="2">
    <citation type="submission" date="2019-01" db="EMBL/GenBank/DDBJ databases">
        <title>Hymenobacter humicola sp. nov., isolated from soils in Antarctica.</title>
        <authorList>
            <person name="Sedlacek I."/>
            <person name="Holochova P."/>
            <person name="Kralova S."/>
            <person name="Pantucek R."/>
            <person name="Stankova E."/>
            <person name="Vrbovska V."/>
            <person name="Kristofova L."/>
            <person name="Svec P."/>
            <person name="Busse H.-J."/>
        </authorList>
    </citation>
    <scope>NUCLEOTIDE SEQUENCE [LARGE SCALE GENOMIC DNA]</scope>
    <source>
        <strain evidence="1 2">CCM 8852</strain>
    </source>
</reference>
<dbReference type="Proteomes" id="UP000284250">
    <property type="component" value="Unassembled WGS sequence"/>
</dbReference>
<protein>
    <recommendedName>
        <fullName evidence="3">DUF3575 domain-containing protein</fullName>
    </recommendedName>
</protein>